<dbReference type="Proteomes" id="UP001239994">
    <property type="component" value="Unassembled WGS sequence"/>
</dbReference>
<keyword evidence="3" id="KW-1185">Reference proteome</keyword>
<dbReference type="PANTHER" id="PTHR38706:SF2">
    <property type="match status" value="1"/>
</dbReference>
<evidence type="ECO:0000313" key="3">
    <source>
        <dbReference type="Proteomes" id="UP001239994"/>
    </source>
</evidence>
<reference evidence="2" key="1">
    <citation type="submission" date="2023-03" db="EMBL/GenBank/DDBJ databases">
        <title>Electrophorus voltai genome.</title>
        <authorList>
            <person name="Bian C."/>
        </authorList>
    </citation>
    <scope>NUCLEOTIDE SEQUENCE</scope>
    <source>
        <strain evidence="2">CB-2022</strain>
        <tissue evidence="2">Muscle</tissue>
    </source>
</reference>
<dbReference type="AlphaFoldDB" id="A0AAD8Z3W7"/>
<evidence type="ECO:0000313" key="2">
    <source>
        <dbReference type="EMBL" id="KAK1792115.1"/>
    </source>
</evidence>
<accession>A0AAD8Z3W7</accession>
<feature type="region of interest" description="Disordered" evidence="1">
    <location>
        <begin position="167"/>
        <end position="193"/>
    </location>
</feature>
<comment type="caution">
    <text evidence="2">The sequence shown here is derived from an EMBL/GenBank/DDBJ whole genome shotgun (WGS) entry which is preliminary data.</text>
</comment>
<organism evidence="2 3">
    <name type="scientific">Electrophorus voltai</name>
    <dbReference type="NCBI Taxonomy" id="2609070"/>
    <lineage>
        <taxon>Eukaryota</taxon>
        <taxon>Metazoa</taxon>
        <taxon>Chordata</taxon>
        <taxon>Craniata</taxon>
        <taxon>Vertebrata</taxon>
        <taxon>Euteleostomi</taxon>
        <taxon>Actinopterygii</taxon>
        <taxon>Neopterygii</taxon>
        <taxon>Teleostei</taxon>
        <taxon>Ostariophysi</taxon>
        <taxon>Gymnotiformes</taxon>
        <taxon>Gymnotoidei</taxon>
        <taxon>Gymnotidae</taxon>
        <taxon>Electrophorus</taxon>
    </lineage>
</organism>
<dbReference type="EMBL" id="JAROKS010000019">
    <property type="protein sequence ID" value="KAK1792115.1"/>
    <property type="molecule type" value="Genomic_DNA"/>
</dbReference>
<gene>
    <name evidence="2" type="ORF">P4O66_001892</name>
</gene>
<sequence length="199" mass="22949">MSMTLNELAQLRDSGFGQPCPRHGLNLLYWFAKDCVDIDIDGHMVPKFSLKRGTYGFHPFYNRIDNNNTPLPNQNLPKYEVGNLSAPGAKKLPLHVRKKYTSRCNDSNKDRIIVCLNDDGYFDGVYVAEHTDQMGFSRSHTYRVSQGLLEIIKGLEREEFLQQMKPTHHQRQSYHEVQPGVKPTHSERPSEDDSWCIIL</sequence>
<dbReference type="PANTHER" id="PTHR38706">
    <property type="entry name" value="SI:CH211-198C19.1-RELATED"/>
    <property type="match status" value="1"/>
</dbReference>
<evidence type="ECO:0000256" key="1">
    <source>
        <dbReference type="SAM" id="MobiDB-lite"/>
    </source>
</evidence>
<name>A0AAD8Z3W7_9TELE</name>
<proteinExistence type="predicted"/>
<protein>
    <submittedName>
        <fullName evidence="2">Uncharacterized protein</fullName>
    </submittedName>
</protein>